<gene>
    <name evidence="1" type="ORF">LXN57_14550</name>
</gene>
<dbReference type="RefSeq" id="WP_251798649.1">
    <property type="nucleotide sequence ID" value="NZ_JAMQOL010000017.1"/>
</dbReference>
<proteinExistence type="predicted"/>
<keyword evidence="2" id="KW-1185">Reference proteome</keyword>
<dbReference type="InterPro" id="IPR034660">
    <property type="entry name" value="DinB/YfiT-like"/>
</dbReference>
<protein>
    <submittedName>
        <fullName evidence="1">DinB family protein</fullName>
    </submittedName>
</protein>
<organism evidence="1 2">
    <name type="scientific">Paractinoplanes hotanensis</name>
    <dbReference type="NCBI Taxonomy" id="2906497"/>
    <lineage>
        <taxon>Bacteria</taxon>
        <taxon>Bacillati</taxon>
        <taxon>Actinomycetota</taxon>
        <taxon>Actinomycetes</taxon>
        <taxon>Micromonosporales</taxon>
        <taxon>Micromonosporaceae</taxon>
        <taxon>Paractinoplanes</taxon>
    </lineage>
</organism>
<dbReference type="Gene3D" id="1.20.120.450">
    <property type="entry name" value="dinb family like domain"/>
    <property type="match status" value="1"/>
</dbReference>
<reference evidence="1 2" key="1">
    <citation type="submission" date="2022-06" db="EMBL/GenBank/DDBJ databases">
        <title>Actinoplanes abujensis sp. nov., isolated from Nigerian arid soil.</title>
        <authorList>
            <person name="Ding P."/>
        </authorList>
    </citation>
    <scope>NUCLEOTIDE SEQUENCE [LARGE SCALE GENOMIC DNA]</scope>
    <source>
        <strain evidence="2">TRM88002</strain>
    </source>
</reference>
<comment type="caution">
    <text evidence="1">The sequence shown here is derived from an EMBL/GenBank/DDBJ whole genome shotgun (WGS) entry which is preliminary data.</text>
</comment>
<dbReference type="Proteomes" id="UP001523216">
    <property type="component" value="Unassembled WGS sequence"/>
</dbReference>
<evidence type="ECO:0000313" key="1">
    <source>
        <dbReference type="EMBL" id="MCM4078790.1"/>
    </source>
</evidence>
<sequence>MTDIPWEPPLAGSETEHLLGALDRMRTTFRWKADGLDGAGLSARLGPSTLTLGGLLKHLALVEDYKIATRFFGEPLTGWDDLDPDDEDSEFTSAVNDEPGSLYGRYDDAVARCRARLDAALADGGLDQLARAPLPDGSRFSLRRIVVDLVEEYGRHTGHADLLRESVDGRTGEDPPAGWRPVSGHYVFHG</sequence>
<evidence type="ECO:0000313" key="2">
    <source>
        <dbReference type="Proteomes" id="UP001523216"/>
    </source>
</evidence>
<dbReference type="Pfam" id="PF04978">
    <property type="entry name" value="MST"/>
    <property type="match status" value="1"/>
</dbReference>
<dbReference type="InterPro" id="IPR007061">
    <property type="entry name" value="MST-like"/>
</dbReference>
<accession>A0ABT0XYC6</accession>
<dbReference type="EMBL" id="JAMQOL010000017">
    <property type="protein sequence ID" value="MCM4078790.1"/>
    <property type="molecule type" value="Genomic_DNA"/>
</dbReference>
<name>A0ABT0XYC6_9ACTN</name>
<dbReference type="SUPFAM" id="SSF109854">
    <property type="entry name" value="DinB/YfiT-like putative metalloenzymes"/>
    <property type="match status" value="1"/>
</dbReference>